<feature type="compositionally biased region" description="Polar residues" evidence="2">
    <location>
        <begin position="1359"/>
        <end position="1368"/>
    </location>
</feature>
<feature type="domain" description="AKNA" evidence="3">
    <location>
        <begin position="644"/>
        <end position="703"/>
    </location>
</feature>
<protein>
    <submittedName>
        <fullName evidence="4">AT-hook transcription factor</fullName>
    </submittedName>
</protein>
<feature type="compositionally biased region" description="Basic and acidic residues" evidence="2">
    <location>
        <begin position="1144"/>
        <end position="1191"/>
    </location>
</feature>
<evidence type="ECO:0000313" key="4">
    <source>
        <dbReference type="Ensembl" id="ENSSDUP00000005122.1"/>
    </source>
</evidence>
<feature type="compositionally biased region" description="Low complexity" evidence="2">
    <location>
        <begin position="983"/>
        <end position="1005"/>
    </location>
</feature>
<dbReference type="PANTHER" id="PTHR21510:SF15">
    <property type="entry name" value="MICROTUBULE ORGANIZATION PROTEIN AKNA"/>
    <property type="match status" value="1"/>
</dbReference>
<dbReference type="GO" id="GO:0005813">
    <property type="term" value="C:centrosome"/>
    <property type="evidence" value="ECO:0007669"/>
    <property type="project" value="TreeGrafter"/>
</dbReference>
<name>A0A3B4TGL9_SERDU</name>
<dbReference type="OMA" id="PHLAMTE"/>
<dbReference type="GO" id="GO:0021849">
    <property type="term" value="P:neuroblast division in subventricular zone"/>
    <property type="evidence" value="ECO:0007669"/>
    <property type="project" value="TreeGrafter"/>
</dbReference>
<reference evidence="4" key="1">
    <citation type="submission" date="2025-08" db="UniProtKB">
        <authorList>
            <consortium name="Ensembl"/>
        </authorList>
    </citation>
    <scope>IDENTIFICATION</scope>
</reference>
<keyword evidence="5" id="KW-1185">Reference proteome</keyword>
<feature type="compositionally biased region" description="Polar residues" evidence="2">
    <location>
        <begin position="1015"/>
        <end position="1028"/>
    </location>
</feature>
<dbReference type="InterPro" id="IPR022150">
    <property type="entry name" value="AKNA_dom"/>
</dbReference>
<organism evidence="4 5">
    <name type="scientific">Seriola dumerili</name>
    <name type="common">Greater amberjack</name>
    <name type="synonym">Caranx dumerili</name>
    <dbReference type="NCBI Taxonomy" id="41447"/>
    <lineage>
        <taxon>Eukaryota</taxon>
        <taxon>Metazoa</taxon>
        <taxon>Chordata</taxon>
        <taxon>Craniata</taxon>
        <taxon>Vertebrata</taxon>
        <taxon>Euteleostomi</taxon>
        <taxon>Actinopterygii</taxon>
        <taxon>Neopterygii</taxon>
        <taxon>Teleostei</taxon>
        <taxon>Neoteleostei</taxon>
        <taxon>Acanthomorphata</taxon>
        <taxon>Carangaria</taxon>
        <taxon>Carangiformes</taxon>
        <taxon>Carangidae</taxon>
        <taxon>Seriola</taxon>
    </lineage>
</organism>
<keyword evidence="1" id="KW-0175">Coiled coil</keyword>
<feature type="region of interest" description="Disordered" evidence="2">
    <location>
        <begin position="15"/>
        <end position="60"/>
    </location>
</feature>
<dbReference type="GO" id="GO:0060234">
    <property type="term" value="P:neuroblast delamination"/>
    <property type="evidence" value="ECO:0007669"/>
    <property type="project" value="TreeGrafter"/>
</dbReference>
<feature type="region of interest" description="Disordered" evidence="2">
    <location>
        <begin position="328"/>
        <end position="439"/>
    </location>
</feature>
<feature type="region of interest" description="Disordered" evidence="2">
    <location>
        <begin position="817"/>
        <end position="1056"/>
    </location>
</feature>
<feature type="compositionally biased region" description="Polar residues" evidence="2">
    <location>
        <begin position="1195"/>
        <end position="1226"/>
    </location>
</feature>
<feature type="region of interest" description="Disordered" evidence="2">
    <location>
        <begin position="758"/>
        <end position="781"/>
    </location>
</feature>
<feature type="compositionally biased region" description="Polar residues" evidence="2">
    <location>
        <begin position="452"/>
        <end position="475"/>
    </location>
</feature>
<feature type="region of interest" description="Disordered" evidence="2">
    <location>
        <begin position="1359"/>
        <end position="1387"/>
    </location>
</feature>
<accession>A0A3B4TGL9</accession>
<feature type="compositionally biased region" description="Polar residues" evidence="2">
    <location>
        <begin position="965"/>
        <end position="981"/>
    </location>
</feature>
<feature type="region of interest" description="Disordered" evidence="2">
    <location>
        <begin position="452"/>
        <end position="476"/>
    </location>
</feature>
<feature type="coiled-coil region" evidence="1">
    <location>
        <begin position="1092"/>
        <end position="1119"/>
    </location>
</feature>
<reference evidence="4" key="2">
    <citation type="submission" date="2025-09" db="UniProtKB">
        <authorList>
            <consortium name="Ensembl"/>
        </authorList>
    </citation>
    <scope>IDENTIFICATION</scope>
</reference>
<feature type="compositionally biased region" description="Polar residues" evidence="2">
    <location>
        <begin position="344"/>
        <end position="362"/>
    </location>
</feature>
<feature type="region of interest" description="Disordered" evidence="2">
    <location>
        <begin position="275"/>
        <end position="302"/>
    </location>
</feature>
<sequence>MEIKKNTKAGILFWTPAPAHTSSTSSVISEDEWEDEDEEQAGNEDDFGSQMDDNGIIGLSEALDNVELGKTCGDADAEYNPTCYSRPLTPEEADASGHEGDTPPGEWNYTLSEHLSLTEAAGEDVQILSPCDGMMSSLKAQTEGEEVRQRKEEHLSNRDTYLDMTEEEKGMKRCDSKRKKCEQSSTLGELGATKGLAGSSINKDEVEKIRAQSCVAQLSVVKLAEVSNHHCPVSQPASAVTATTFPHLLHFTAEEIAAAPGIEAETFPEMGFIESYPESHSSHMSLTPSPRPRKSEKQEPKGLQTAAVLPEQVMANCYSGVCKGPLKGSVKSDKQSNHSKRKMSQPSSKASHSRNRSLSTVRADSIKSRQHPDRELMIPSARTKAAEVNESRNGPLSYRTPDFSQVEPRVHFPKGGYKPPKSRRSPKRESLSPEPPIVFKSPADIVKEVLLNTTDGCPPSDSNRPPVSAPNSTVPQEFRCRQQATTLLEQLQEDYNRLLTKYAEAENTIDRLRLEAKDRCIENQQPGSSQHQHITDRAVNLYSEPPKPGHLVQSGLSHNVSNVMTLDFAQAQRAEINSASPSPNGHSAHQILQVGQQLAKTLYNQADKFLQQMHTFEDLLKRGKLKPFEQMKGLSQLAEGLNSLERGYLLARDELKLLQQRGAEISHFDPERELEGLIYQCGLHMDELKEQVEQMQQEQPTCEAPPSPPPQPSPLSVTSEGGETLVQSQCPPSQTHSLGGVFPRSPVPLLAHAGRAAEVEVSSAREESDEEEADMDDEDSLSSLYLKPVKGKHRHVEQDFDALMDHYQSFKDFPKMFDQIHSDMQPGDDETEGRGQGTGHMEVQKSLPQRVKAESDHQESAVGISKQRTSKSTQPSHRASNQSTLLSVHPPSSHRRLEMEKSHSSSLTSLGEITAPESRNSKLQTGSRRVLSQDGIISPETDSGFVGSESSNLTPAAAPSPLHQRASQSVSVHQEGNTGKHQTGPVSAPSPASSRSHSRTATESRGAPQFGPDQPNRSRQSRRTSSCAPQRWVGQMEQTRADSGATHTVSDDGQSDQYAESIPSLHISHPSSSPTVWYHHGDSLRAMGFRQLANRNDMIQTLQAEVTTLKDRLESCLSNKPFSPMRAAPSAQVNYTHFTSTPRIRPEERCQSDVSRGRRERRLVEEESRMRRTARERSPCVDIQKPQRDICSEPETPTTQSRPRVSRCTQTSTAAPDSSCSHTNTTHSKRTRPRQHPAVSIQVPNIAHEPDSRNHQAPVCLECSSCHRGRSERPGGGNREPTHSSSHCPHCGRPEPYKSTKPDCRRDSDSPTHTNCQPAKSHDRAVRNRYAAAPPALLQCMPVCPPPLLMYSLPLHVSPSNSTGTSSGVRGHEEVRGRMRRSLSTDKQHTLDTSLNRAIKAAQNMKHTSRHMARSLATGLQYQELLTQSYSC</sequence>
<feature type="region of interest" description="Disordered" evidence="2">
    <location>
        <begin position="84"/>
        <end position="104"/>
    </location>
</feature>
<feature type="region of interest" description="Disordered" evidence="2">
    <location>
        <begin position="1271"/>
        <end position="1324"/>
    </location>
</feature>
<dbReference type="InterPro" id="IPR052655">
    <property type="entry name" value="AKNA_Centrosome-Trans_reg"/>
</dbReference>
<feature type="compositionally biased region" description="Polar residues" evidence="2">
    <location>
        <begin position="1045"/>
        <end position="1056"/>
    </location>
</feature>
<evidence type="ECO:0000256" key="1">
    <source>
        <dbReference type="SAM" id="Coils"/>
    </source>
</evidence>
<dbReference type="Ensembl" id="ENSSDUT00000005224.1">
    <property type="protein sequence ID" value="ENSSDUP00000005122.1"/>
    <property type="gene ID" value="ENSSDUG00000003789.1"/>
</dbReference>
<feature type="compositionally biased region" description="Polar residues" evidence="2">
    <location>
        <begin position="717"/>
        <end position="737"/>
    </location>
</feature>
<evidence type="ECO:0000259" key="3">
    <source>
        <dbReference type="Pfam" id="PF12443"/>
    </source>
</evidence>
<feature type="compositionally biased region" description="Acidic residues" evidence="2">
    <location>
        <begin position="29"/>
        <end position="47"/>
    </location>
</feature>
<feature type="region of interest" description="Disordered" evidence="2">
    <location>
        <begin position="691"/>
        <end position="743"/>
    </location>
</feature>
<feature type="compositionally biased region" description="Acidic residues" evidence="2">
    <location>
        <begin position="767"/>
        <end position="780"/>
    </location>
</feature>
<proteinExistence type="predicted"/>
<dbReference type="Pfam" id="PF12443">
    <property type="entry name" value="AKNA"/>
    <property type="match status" value="1"/>
</dbReference>
<dbReference type="Proteomes" id="UP000261420">
    <property type="component" value="Unplaced"/>
</dbReference>
<feature type="coiled-coil region" evidence="1">
    <location>
        <begin position="481"/>
        <end position="515"/>
    </location>
</feature>
<evidence type="ECO:0000313" key="5">
    <source>
        <dbReference type="Proteomes" id="UP000261420"/>
    </source>
</evidence>
<feature type="compositionally biased region" description="Basic and acidic residues" evidence="2">
    <location>
        <begin position="1370"/>
        <end position="1387"/>
    </location>
</feature>
<feature type="compositionally biased region" description="Polar residues" evidence="2">
    <location>
        <begin position="278"/>
        <end position="288"/>
    </location>
</feature>
<feature type="compositionally biased region" description="Polar residues" evidence="2">
    <location>
        <begin position="904"/>
        <end position="927"/>
    </location>
</feature>
<feature type="compositionally biased region" description="Basic and acidic residues" evidence="2">
    <location>
        <begin position="1292"/>
        <end position="1310"/>
    </location>
</feature>
<dbReference type="STRING" id="41447.ENSSDUP00000005122"/>
<feature type="compositionally biased region" description="Pro residues" evidence="2">
    <location>
        <begin position="703"/>
        <end position="713"/>
    </location>
</feature>
<dbReference type="GeneTree" id="ENSGT00940000154254"/>
<dbReference type="PANTHER" id="PTHR21510">
    <property type="entry name" value="AKNA DOMAIN-CONTAINING PROTEIN"/>
    <property type="match status" value="1"/>
</dbReference>
<dbReference type="GO" id="GO:0001837">
    <property type="term" value="P:epithelial to mesenchymal transition"/>
    <property type="evidence" value="ECO:0007669"/>
    <property type="project" value="TreeGrafter"/>
</dbReference>
<feature type="compositionally biased region" description="Basic and acidic residues" evidence="2">
    <location>
        <begin position="364"/>
        <end position="376"/>
    </location>
</feature>
<evidence type="ECO:0000256" key="2">
    <source>
        <dbReference type="SAM" id="MobiDB-lite"/>
    </source>
</evidence>
<feature type="compositionally biased region" description="Polar residues" evidence="2">
    <location>
        <begin position="866"/>
        <end position="886"/>
    </location>
</feature>
<feature type="region of interest" description="Disordered" evidence="2">
    <location>
        <begin position="1142"/>
        <end position="1238"/>
    </location>
</feature>